<organism evidence="2 3">
    <name type="scientific">Gossypium barbadense</name>
    <name type="common">Sea Island cotton</name>
    <name type="synonym">Hibiscus barbadensis</name>
    <dbReference type="NCBI Taxonomy" id="3634"/>
    <lineage>
        <taxon>Eukaryota</taxon>
        <taxon>Viridiplantae</taxon>
        <taxon>Streptophyta</taxon>
        <taxon>Embryophyta</taxon>
        <taxon>Tracheophyta</taxon>
        <taxon>Spermatophyta</taxon>
        <taxon>Magnoliopsida</taxon>
        <taxon>eudicotyledons</taxon>
        <taxon>Gunneridae</taxon>
        <taxon>Pentapetalae</taxon>
        <taxon>rosids</taxon>
        <taxon>malvids</taxon>
        <taxon>Malvales</taxon>
        <taxon>Malvaceae</taxon>
        <taxon>Malvoideae</taxon>
        <taxon>Gossypium</taxon>
    </lineage>
</organism>
<name>A0A2P5XR96_GOSBA</name>
<feature type="region of interest" description="Disordered" evidence="1">
    <location>
        <begin position="1"/>
        <end position="20"/>
    </location>
</feature>
<protein>
    <submittedName>
        <fullName evidence="2">Uncharacterized protein</fullName>
    </submittedName>
</protein>
<reference evidence="2 3" key="1">
    <citation type="submission" date="2015-01" db="EMBL/GenBank/DDBJ databases">
        <title>Genome of allotetraploid Gossypium barbadense reveals genomic plasticity and fiber elongation in cotton evolution.</title>
        <authorList>
            <person name="Chen X."/>
            <person name="Liu X."/>
            <person name="Zhao B."/>
            <person name="Zheng H."/>
            <person name="Hu Y."/>
            <person name="Lu G."/>
            <person name="Yang C."/>
            <person name="Chen J."/>
            <person name="Shan C."/>
            <person name="Zhang L."/>
            <person name="Zhou Y."/>
            <person name="Wang L."/>
            <person name="Guo W."/>
            <person name="Bai Y."/>
            <person name="Ruan J."/>
            <person name="Shangguan X."/>
            <person name="Mao Y."/>
            <person name="Jiang J."/>
            <person name="Zhu Y."/>
            <person name="Lei J."/>
            <person name="Kang H."/>
            <person name="Chen S."/>
            <person name="He X."/>
            <person name="Wang R."/>
            <person name="Wang Y."/>
            <person name="Chen J."/>
            <person name="Wang L."/>
            <person name="Yu S."/>
            <person name="Wang B."/>
            <person name="Wei J."/>
            <person name="Song S."/>
            <person name="Lu X."/>
            <person name="Gao Z."/>
            <person name="Gu W."/>
            <person name="Deng X."/>
            <person name="Ma D."/>
            <person name="Wang S."/>
            <person name="Liang W."/>
            <person name="Fang L."/>
            <person name="Cai C."/>
            <person name="Zhu X."/>
            <person name="Zhou B."/>
            <person name="Zhang Y."/>
            <person name="Chen Z."/>
            <person name="Xu S."/>
            <person name="Zhu R."/>
            <person name="Wang S."/>
            <person name="Zhang T."/>
            <person name="Zhao G."/>
        </authorList>
    </citation>
    <scope>NUCLEOTIDE SEQUENCE [LARGE SCALE GENOMIC DNA]</scope>
    <source>
        <strain evidence="3">cv. Xinhai21</strain>
        <tissue evidence="2">Leaf</tissue>
    </source>
</reference>
<dbReference type="Proteomes" id="UP000239757">
    <property type="component" value="Unassembled WGS sequence"/>
</dbReference>
<dbReference type="EMBL" id="KZ664375">
    <property type="protein sequence ID" value="PPS05878.1"/>
    <property type="molecule type" value="Genomic_DNA"/>
</dbReference>
<evidence type="ECO:0000313" key="3">
    <source>
        <dbReference type="Proteomes" id="UP000239757"/>
    </source>
</evidence>
<evidence type="ECO:0000313" key="2">
    <source>
        <dbReference type="EMBL" id="PPS05878.1"/>
    </source>
</evidence>
<sequence length="116" mass="12535">MGQYRDGNKPGGQDEPAPRWSNLCNGPLPMVVHKGAGISRLVGLTGIEEKGDELRLRRSRSEEEWASLGLSGITRKLERAGSGLGERGCAWERGGWYGAQVTMNSGRNSGSRSYDG</sequence>
<dbReference type="AlphaFoldDB" id="A0A2P5XR96"/>
<proteinExistence type="predicted"/>
<evidence type="ECO:0000256" key="1">
    <source>
        <dbReference type="SAM" id="MobiDB-lite"/>
    </source>
</evidence>
<accession>A0A2P5XR96</accession>
<gene>
    <name evidence="2" type="ORF">GOBAR_AA14767</name>
</gene>